<comment type="subcellular location">
    <subcellularLocation>
        <location evidence="1">Cell membrane</location>
        <topology evidence="1">Multi-pass membrane protein</topology>
    </subcellularLocation>
</comment>
<feature type="transmembrane region" description="Helical" evidence="6">
    <location>
        <begin position="196"/>
        <end position="218"/>
    </location>
</feature>
<dbReference type="RefSeq" id="WP_209868351.1">
    <property type="nucleotide sequence ID" value="NZ_JAGGLV010000001.1"/>
</dbReference>
<feature type="transmembrane region" description="Helical" evidence="6">
    <location>
        <begin position="239"/>
        <end position="261"/>
    </location>
</feature>
<evidence type="ECO:0000256" key="1">
    <source>
        <dbReference type="ARBA" id="ARBA00004651"/>
    </source>
</evidence>
<organism evidence="8 9">
    <name type="scientific">Paenibacillus silagei</name>
    <dbReference type="NCBI Taxonomy" id="1670801"/>
    <lineage>
        <taxon>Bacteria</taxon>
        <taxon>Bacillati</taxon>
        <taxon>Bacillota</taxon>
        <taxon>Bacilli</taxon>
        <taxon>Bacillales</taxon>
        <taxon>Paenibacillaceae</taxon>
        <taxon>Paenibacillus</taxon>
    </lineage>
</organism>
<dbReference type="InterPro" id="IPR013525">
    <property type="entry name" value="ABC2_TM"/>
</dbReference>
<keyword evidence="4 6" id="KW-1133">Transmembrane helix</keyword>
<dbReference type="PANTHER" id="PTHR30294">
    <property type="entry name" value="MEMBRANE COMPONENT OF ABC TRANSPORTER YHHJ-RELATED"/>
    <property type="match status" value="1"/>
</dbReference>
<evidence type="ECO:0000256" key="6">
    <source>
        <dbReference type="SAM" id="Phobius"/>
    </source>
</evidence>
<accession>A0ABS4NKH2</accession>
<evidence type="ECO:0000256" key="3">
    <source>
        <dbReference type="ARBA" id="ARBA00022692"/>
    </source>
</evidence>
<sequence>MNIWIIMGFELRRQLRSRTLLLNMFLLPLVLIFLLGASLSGVVGVQGADEIKPVRVAIVNSGGGGAEASAILTAFLESAEVKGLIIPVKTESREAAESGLRTSKYAYGVIVPPGFDQEVQSGKKANLEFILGRSHDDNRVAGTAFDNLLMELNYKQAAAVTLGPQALTATTAPAGKPGVVLGDLNNGGKTYSAAQFYAASMLLMFLMYSGLTVTASLFNDKENHTLFRIHSMPVKDSHLFIGKMLGVGLVSILQCLTIILLSDWLFGVYWGNRPGLLLLFCLLMIAASMTLGVLICLFSRTSATATNIISVLTIVMTFVSGGMAPLPDSWVNSAGAFTLNHWVQQAVIRMMLHSGLEQLLPNLWVMCFISVALFAAVIVSYRKVGYRG</sequence>
<keyword evidence="3 6" id="KW-0812">Transmembrane</keyword>
<dbReference type="Pfam" id="PF12698">
    <property type="entry name" value="ABC2_membrane_3"/>
    <property type="match status" value="1"/>
</dbReference>
<name>A0ABS4NKH2_9BACL</name>
<evidence type="ECO:0000313" key="8">
    <source>
        <dbReference type="EMBL" id="MBP2109915.1"/>
    </source>
</evidence>
<keyword evidence="9" id="KW-1185">Reference proteome</keyword>
<dbReference type="Gene3D" id="3.40.1710.10">
    <property type="entry name" value="abc type-2 transporter like domain"/>
    <property type="match status" value="1"/>
</dbReference>
<evidence type="ECO:0000256" key="5">
    <source>
        <dbReference type="ARBA" id="ARBA00023136"/>
    </source>
</evidence>
<feature type="transmembrane region" description="Helical" evidence="6">
    <location>
        <begin position="305"/>
        <end position="324"/>
    </location>
</feature>
<keyword evidence="2" id="KW-1003">Cell membrane</keyword>
<feature type="transmembrane region" description="Helical" evidence="6">
    <location>
        <begin position="276"/>
        <end position="298"/>
    </location>
</feature>
<gene>
    <name evidence="8" type="ORF">J2Z70_000054</name>
</gene>
<dbReference type="PANTHER" id="PTHR30294:SF29">
    <property type="entry name" value="MULTIDRUG ABC TRANSPORTER PERMEASE YBHS-RELATED"/>
    <property type="match status" value="1"/>
</dbReference>
<feature type="transmembrane region" description="Helical" evidence="6">
    <location>
        <begin position="359"/>
        <end position="381"/>
    </location>
</feature>
<comment type="caution">
    <text evidence="8">The sequence shown here is derived from an EMBL/GenBank/DDBJ whole genome shotgun (WGS) entry which is preliminary data.</text>
</comment>
<keyword evidence="5 6" id="KW-0472">Membrane</keyword>
<dbReference type="EMBL" id="JAGGLV010000001">
    <property type="protein sequence ID" value="MBP2109915.1"/>
    <property type="molecule type" value="Genomic_DNA"/>
</dbReference>
<evidence type="ECO:0000256" key="2">
    <source>
        <dbReference type="ARBA" id="ARBA00022475"/>
    </source>
</evidence>
<proteinExistence type="predicted"/>
<protein>
    <submittedName>
        <fullName evidence="8">ABC-2 type transport system permease protein</fullName>
    </submittedName>
</protein>
<feature type="domain" description="ABC-2 type transporter transmembrane" evidence="7">
    <location>
        <begin position="20"/>
        <end position="378"/>
    </location>
</feature>
<evidence type="ECO:0000256" key="4">
    <source>
        <dbReference type="ARBA" id="ARBA00022989"/>
    </source>
</evidence>
<dbReference type="InterPro" id="IPR051449">
    <property type="entry name" value="ABC-2_transporter_component"/>
</dbReference>
<dbReference type="Proteomes" id="UP000773462">
    <property type="component" value="Unassembled WGS sequence"/>
</dbReference>
<evidence type="ECO:0000259" key="7">
    <source>
        <dbReference type="Pfam" id="PF12698"/>
    </source>
</evidence>
<evidence type="ECO:0000313" key="9">
    <source>
        <dbReference type="Proteomes" id="UP000773462"/>
    </source>
</evidence>
<reference evidence="8 9" key="1">
    <citation type="submission" date="2021-03" db="EMBL/GenBank/DDBJ databases">
        <title>Genomic Encyclopedia of Type Strains, Phase IV (KMG-IV): sequencing the most valuable type-strain genomes for metagenomic binning, comparative biology and taxonomic classification.</title>
        <authorList>
            <person name="Goeker M."/>
        </authorList>
    </citation>
    <scope>NUCLEOTIDE SEQUENCE [LARGE SCALE GENOMIC DNA]</scope>
    <source>
        <strain evidence="8 9">DSM 101953</strain>
    </source>
</reference>